<evidence type="ECO:0000313" key="5">
    <source>
        <dbReference type="EMBL" id="MBP2330218.1"/>
    </source>
</evidence>
<dbReference type="Proteomes" id="UP001519332">
    <property type="component" value="Unassembled WGS sequence"/>
</dbReference>
<keyword evidence="3" id="KW-0472">Membrane</keyword>
<feature type="domain" description="PPIase cyclophilin-type" evidence="4">
    <location>
        <begin position="119"/>
        <end position="276"/>
    </location>
</feature>
<proteinExistence type="predicted"/>
<sequence length="277" mass="28685">MPTNQQRREQAKRKLERQLARRAERAKRRRIVATAITVGGVVVVVGLIYLLVVLNTGENTPAANGETPDPSTPATQTTGGPCKYVTGGKPASKPVDAPPDVDPSPNAGTVKVNLKTGQGDIPLTLDRTKAACTVQAIEHLVKAKYYDGTPCHRITASAGLKVLQCGDPTGQGSGGPGFAINDELGSLPKPPAEGQPVPYPRGTLAMANSGPNTNGSQFFMVYGDSQLPPNYTVFGSIDAPGLATLDKIAANGITPGQNGPEDGAPKTPVSIETATVS</sequence>
<dbReference type="GO" id="GO:0003755">
    <property type="term" value="F:peptidyl-prolyl cis-trans isomerase activity"/>
    <property type="evidence" value="ECO:0007669"/>
    <property type="project" value="UniProtKB-EC"/>
</dbReference>
<dbReference type="PANTHER" id="PTHR45625:SF3">
    <property type="entry name" value="PEPTIDYL-PROLYL CIS-TRANS ISOMERASE B-RELATED"/>
    <property type="match status" value="1"/>
</dbReference>
<evidence type="ECO:0000256" key="3">
    <source>
        <dbReference type="SAM" id="Phobius"/>
    </source>
</evidence>
<dbReference type="PROSITE" id="PS50072">
    <property type="entry name" value="CSA_PPIASE_2"/>
    <property type="match status" value="1"/>
</dbReference>
<dbReference type="EMBL" id="JAGINW010000001">
    <property type="protein sequence ID" value="MBP2330218.1"/>
    <property type="molecule type" value="Genomic_DNA"/>
</dbReference>
<dbReference type="PANTHER" id="PTHR45625">
    <property type="entry name" value="PEPTIDYL-PROLYL CIS-TRANS ISOMERASE-RELATED"/>
    <property type="match status" value="1"/>
</dbReference>
<gene>
    <name evidence="5" type="ORF">JOF56_010603</name>
</gene>
<keyword evidence="6" id="KW-1185">Reference proteome</keyword>
<name>A0ABS4U1X5_9PSEU</name>
<dbReference type="SUPFAM" id="SSF50891">
    <property type="entry name" value="Cyclophilin-like"/>
    <property type="match status" value="1"/>
</dbReference>
<evidence type="ECO:0000313" key="6">
    <source>
        <dbReference type="Proteomes" id="UP001519332"/>
    </source>
</evidence>
<keyword evidence="3" id="KW-0812">Transmembrane</keyword>
<dbReference type="RefSeq" id="WP_209646857.1">
    <property type="nucleotide sequence ID" value="NZ_JAGINW010000001.1"/>
</dbReference>
<keyword evidence="5" id="KW-0413">Isomerase</keyword>
<dbReference type="InterPro" id="IPR002130">
    <property type="entry name" value="Cyclophilin-type_PPIase_dom"/>
</dbReference>
<dbReference type="CDD" id="cd00317">
    <property type="entry name" value="cyclophilin"/>
    <property type="match status" value="1"/>
</dbReference>
<evidence type="ECO:0000256" key="2">
    <source>
        <dbReference type="SAM" id="MobiDB-lite"/>
    </source>
</evidence>
<feature type="region of interest" description="Disordered" evidence="2">
    <location>
        <begin position="60"/>
        <end position="109"/>
    </location>
</feature>
<keyword evidence="3" id="KW-1133">Transmembrane helix</keyword>
<accession>A0ABS4U1X5</accession>
<evidence type="ECO:0000256" key="1">
    <source>
        <dbReference type="ARBA" id="ARBA00002388"/>
    </source>
</evidence>
<comment type="caution">
    <text evidence="5">The sequence shown here is derived from an EMBL/GenBank/DDBJ whole genome shotgun (WGS) entry which is preliminary data.</text>
</comment>
<dbReference type="Gene3D" id="2.40.100.10">
    <property type="entry name" value="Cyclophilin-like"/>
    <property type="match status" value="1"/>
</dbReference>
<dbReference type="Pfam" id="PF00160">
    <property type="entry name" value="Pro_isomerase"/>
    <property type="match status" value="1"/>
</dbReference>
<organism evidence="5 6">
    <name type="scientific">Kibdelosporangium banguiense</name>
    <dbReference type="NCBI Taxonomy" id="1365924"/>
    <lineage>
        <taxon>Bacteria</taxon>
        <taxon>Bacillati</taxon>
        <taxon>Actinomycetota</taxon>
        <taxon>Actinomycetes</taxon>
        <taxon>Pseudonocardiales</taxon>
        <taxon>Pseudonocardiaceae</taxon>
        <taxon>Kibdelosporangium</taxon>
    </lineage>
</organism>
<evidence type="ECO:0000259" key="4">
    <source>
        <dbReference type="PROSITE" id="PS50072"/>
    </source>
</evidence>
<dbReference type="InterPro" id="IPR029000">
    <property type="entry name" value="Cyclophilin-like_dom_sf"/>
</dbReference>
<dbReference type="InterPro" id="IPR044666">
    <property type="entry name" value="Cyclophilin_A-like"/>
</dbReference>
<reference evidence="5 6" key="1">
    <citation type="submission" date="2021-03" db="EMBL/GenBank/DDBJ databases">
        <title>Sequencing the genomes of 1000 actinobacteria strains.</title>
        <authorList>
            <person name="Klenk H.-P."/>
        </authorList>
    </citation>
    <scope>NUCLEOTIDE SEQUENCE [LARGE SCALE GENOMIC DNA]</scope>
    <source>
        <strain evidence="5 6">DSM 46670</strain>
    </source>
</reference>
<dbReference type="EC" id="5.2.1.8" evidence="5"/>
<feature type="transmembrane region" description="Helical" evidence="3">
    <location>
        <begin position="31"/>
        <end position="54"/>
    </location>
</feature>
<protein>
    <submittedName>
        <fullName evidence="5">Peptidyl-prolyl cis-trans isomerase B (Cyclophilin B)</fullName>
        <ecNumber evidence="5">5.2.1.8</ecNumber>
    </submittedName>
</protein>
<comment type="function">
    <text evidence="1">PPIases accelerate the folding of proteins. It catalyzes the cis-trans isomerization of proline imidic peptide bonds in oligopeptides.</text>
</comment>
<feature type="region of interest" description="Disordered" evidence="2">
    <location>
        <begin position="251"/>
        <end position="277"/>
    </location>
</feature>